<feature type="non-terminal residue" evidence="1">
    <location>
        <position position="1"/>
    </location>
</feature>
<sequence>IESNLTAKELAERIVIAALESEFGKSFTLSRGFDKMVNTLADSIVTNPELRRQALAVASTYIKKNRGSTKDIKKGN</sequence>
<evidence type="ECO:0000313" key="2">
    <source>
        <dbReference type="Proteomes" id="UP000051861"/>
    </source>
</evidence>
<protein>
    <submittedName>
        <fullName evidence="1">Uncharacterized protein</fullName>
    </submittedName>
</protein>
<dbReference type="AlphaFoldDB" id="A0A0S7XRC7"/>
<dbReference type="Proteomes" id="UP000051861">
    <property type="component" value="Unassembled WGS sequence"/>
</dbReference>
<proteinExistence type="predicted"/>
<dbReference type="EMBL" id="LIZX01000151">
    <property type="protein sequence ID" value="KPJ64986.1"/>
    <property type="molecule type" value="Genomic_DNA"/>
</dbReference>
<accession>A0A0S7XRC7</accession>
<organism evidence="1 2">
    <name type="scientific">candidate division WOR-1 bacterium DG_54_3</name>
    <dbReference type="NCBI Taxonomy" id="1703775"/>
    <lineage>
        <taxon>Bacteria</taxon>
        <taxon>Bacillati</taxon>
        <taxon>Saganbacteria</taxon>
    </lineage>
</organism>
<name>A0A0S7XRC7_UNCSA</name>
<gene>
    <name evidence="1" type="ORF">AMJ44_11645</name>
</gene>
<evidence type="ECO:0000313" key="1">
    <source>
        <dbReference type="EMBL" id="KPJ64986.1"/>
    </source>
</evidence>
<reference evidence="1 2" key="1">
    <citation type="journal article" date="2015" name="Microbiome">
        <title>Genomic resolution of linkages in carbon, nitrogen, and sulfur cycling among widespread estuary sediment bacteria.</title>
        <authorList>
            <person name="Baker B.J."/>
            <person name="Lazar C.S."/>
            <person name="Teske A.P."/>
            <person name="Dick G.J."/>
        </authorList>
    </citation>
    <scope>NUCLEOTIDE SEQUENCE [LARGE SCALE GENOMIC DNA]</scope>
    <source>
        <strain evidence="1">DG_54_3</strain>
    </source>
</reference>
<comment type="caution">
    <text evidence="1">The sequence shown here is derived from an EMBL/GenBank/DDBJ whole genome shotgun (WGS) entry which is preliminary data.</text>
</comment>